<dbReference type="GO" id="GO:0000077">
    <property type="term" value="P:DNA damage checkpoint signaling"/>
    <property type="evidence" value="ECO:0007669"/>
    <property type="project" value="TreeGrafter"/>
</dbReference>
<dbReference type="GO" id="GO:0005634">
    <property type="term" value="C:nucleus"/>
    <property type="evidence" value="ECO:0007669"/>
    <property type="project" value="UniProtKB-SubCell"/>
</dbReference>
<evidence type="ECO:0000256" key="6">
    <source>
        <dbReference type="ARBA" id="ARBA00023306"/>
    </source>
</evidence>
<feature type="compositionally biased region" description="Acidic residues" evidence="7">
    <location>
        <begin position="57"/>
        <end position="69"/>
    </location>
</feature>
<keyword evidence="5" id="KW-0539">Nucleus</keyword>
<evidence type="ECO:0000256" key="7">
    <source>
        <dbReference type="SAM" id="MobiDB-lite"/>
    </source>
</evidence>
<evidence type="ECO:0000256" key="4">
    <source>
        <dbReference type="ARBA" id="ARBA00022840"/>
    </source>
</evidence>
<dbReference type="AlphaFoldDB" id="A0A9Q0GJ87"/>
<keyword evidence="9" id="KW-1185">Reference proteome</keyword>
<dbReference type="EMBL" id="JAKUCV010000182">
    <property type="protein sequence ID" value="KAJ4850932.1"/>
    <property type="molecule type" value="Genomic_DNA"/>
</dbReference>
<dbReference type="PANTHER" id="PTHR12172:SF1">
    <property type="entry name" value="P-LOOP CONTAINING NUCLEOSIDE TRIPHOSPHATE HYDROLASES SUPERFAMILY PROTEIN"/>
    <property type="match status" value="1"/>
</dbReference>
<evidence type="ECO:0000313" key="8">
    <source>
        <dbReference type="EMBL" id="KAJ4850932.1"/>
    </source>
</evidence>
<evidence type="ECO:0000256" key="3">
    <source>
        <dbReference type="ARBA" id="ARBA00022763"/>
    </source>
</evidence>
<reference evidence="8" key="1">
    <citation type="submission" date="2022-02" db="EMBL/GenBank/DDBJ databases">
        <authorList>
            <person name="Henning P.M."/>
            <person name="McCubbin A.G."/>
            <person name="Shore J.S."/>
        </authorList>
    </citation>
    <scope>NUCLEOTIDE SEQUENCE</scope>
    <source>
        <strain evidence="8">F60SS</strain>
        <tissue evidence="8">Leaves</tissue>
    </source>
</reference>
<gene>
    <name evidence="8" type="ORF">Tsubulata_019002</name>
</gene>
<dbReference type="Pfam" id="PF25361">
    <property type="entry name" value="AAA_lid_RFC1"/>
    <property type="match status" value="1"/>
</dbReference>
<feature type="compositionally biased region" description="Basic residues" evidence="7">
    <location>
        <begin position="89"/>
        <end position="108"/>
    </location>
</feature>
<keyword evidence="4" id="KW-0067">ATP-binding</keyword>
<comment type="caution">
    <text evidence="8">The sequence shown here is derived from an EMBL/GenBank/DDBJ whole genome shotgun (WGS) entry which is preliminary data.</text>
</comment>
<dbReference type="GO" id="GO:0005524">
    <property type="term" value="F:ATP binding"/>
    <property type="evidence" value="ECO:0007669"/>
    <property type="project" value="UniProtKB-KW"/>
</dbReference>
<evidence type="ECO:0000256" key="5">
    <source>
        <dbReference type="ARBA" id="ARBA00023242"/>
    </source>
</evidence>
<keyword evidence="6" id="KW-0131">Cell cycle</keyword>
<feature type="region of interest" description="Disordered" evidence="7">
    <location>
        <begin position="1"/>
        <end position="127"/>
    </location>
</feature>
<feature type="compositionally biased region" description="Basic residues" evidence="7">
    <location>
        <begin position="73"/>
        <end position="82"/>
    </location>
</feature>
<dbReference type="Gene3D" id="1.10.8.60">
    <property type="match status" value="1"/>
</dbReference>
<evidence type="ECO:0000256" key="2">
    <source>
        <dbReference type="ARBA" id="ARBA00022741"/>
    </source>
</evidence>
<evidence type="ECO:0000313" key="9">
    <source>
        <dbReference type="Proteomes" id="UP001141552"/>
    </source>
</evidence>
<sequence length="1019" mass="113052">MHAPAETESPALEAAAPNGETSQPVRRSARRRLVQSKLFPHRSPEIESNGGLRGNGDGEDAQEEEEEDCGSQGRKRKTRKGKATPQNKTPKKSKEKSPRKSTPRKGRASNREGSSPQSAEKQEVSPAIPNLRLEEKLKKEKFSWAFSEKEVHPFFSSWKENKRASHEAAQVDTAGSLVQMKNKNITVAPIHVFDRDQDDAVSLDWRNFEFSGDPFNNGTMYAEPSSSSVMGSTVSQSVQEFPDVSHFSSTSLLQDGVSLDHCFPKPEPKHEASTSVSTMPSDAQAACCPLERVAQPVCGNSEAVKFLNEWLRTWYQGAHQTDRDSFAGIESDMQDTDYKCSLSECDSEDIDEGDTLKNVLLITGPVGADNEVVEVIPISNEDSFQGAGGIFEKVAYKESSVSCGKGQLKHLILFEDVDVAFAEDRGFVAAVCFAEKANIQPHLIEQVIKSCQGDIRKTIMHLQFWSLGENHREGREVEGLTEQLLSDPEFMHHLLPKLIPWDFPSQLSELVEKEISMSLSMEENSDSVEVIEDKCDDKEMQKTFDLHHLETASMKAKKEEMLSRNFSDEDFQDYKTPLDAPCDFNSSGTPVSFSRRNRRRNFDVVLSSDSDDDFPNKKFHFSPDKDAKNEETYIDSGLPSHCASVQNCLSLLTDLQPGFQAEKPAEKHYSCSDTVRDLQIAGTCESIDVSCVPESSFVPETIIDIGTEVSLDGISSGHVASPLCEVSVSNEIKQNELPAEANNGCKSTMVNPKDVVLSGSICEEIAVSSQEFNDSQPECVEAMTRECQIMDECSRMDFKQNFRPVENHGSSVGGNLASNPWRKLRDGRTDLKFLVTSENKNVTAILKLACGMSNLISDAELLYSRCQMLSSLESTELCEAYSFGCYSEQLKLTSNIAQHGFFSYSKDIDAVGSNLGSDYRVNLTKEMLSLSSMMKASLLPGRNIGTCETSLARPIMETSRPDCGTLLDRSETARLSNDIGKTKRRRRARHYLSAGSLMLSLNQISLLDQSNIYNKIPSR</sequence>
<keyword evidence="3" id="KW-0227">DNA damage</keyword>
<name>A0A9Q0GJ87_9ROSI</name>
<dbReference type="GO" id="GO:0033314">
    <property type="term" value="P:mitotic DNA replication checkpoint signaling"/>
    <property type="evidence" value="ECO:0007669"/>
    <property type="project" value="TreeGrafter"/>
</dbReference>
<reference evidence="8" key="2">
    <citation type="journal article" date="2023" name="Plants (Basel)">
        <title>Annotation of the Turnera subulata (Passifloraceae) Draft Genome Reveals the S-Locus Evolved after the Divergence of Turneroideae from Passifloroideae in a Stepwise Manner.</title>
        <authorList>
            <person name="Henning P.M."/>
            <person name="Roalson E.H."/>
            <person name="Mir W."/>
            <person name="McCubbin A.G."/>
            <person name="Shore J.S."/>
        </authorList>
    </citation>
    <scope>NUCLEOTIDE SEQUENCE</scope>
    <source>
        <strain evidence="8">F60SS</strain>
    </source>
</reference>
<proteinExistence type="predicted"/>
<dbReference type="GO" id="GO:0006281">
    <property type="term" value="P:DNA repair"/>
    <property type="evidence" value="ECO:0007669"/>
    <property type="project" value="InterPro"/>
</dbReference>
<keyword evidence="2" id="KW-0547">Nucleotide-binding</keyword>
<organism evidence="8 9">
    <name type="scientific">Turnera subulata</name>
    <dbReference type="NCBI Taxonomy" id="218843"/>
    <lineage>
        <taxon>Eukaryota</taxon>
        <taxon>Viridiplantae</taxon>
        <taxon>Streptophyta</taxon>
        <taxon>Embryophyta</taxon>
        <taxon>Tracheophyta</taxon>
        <taxon>Spermatophyta</taxon>
        <taxon>Magnoliopsida</taxon>
        <taxon>eudicotyledons</taxon>
        <taxon>Gunneridae</taxon>
        <taxon>Pentapetalae</taxon>
        <taxon>rosids</taxon>
        <taxon>fabids</taxon>
        <taxon>Malpighiales</taxon>
        <taxon>Passifloraceae</taxon>
        <taxon>Turnera</taxon>
    </lineage>
</organism>
<evidence type="ECO:0000256" key="1">
    <source>
        <dbReference type="ARBA" id="ARBA00004123"/>
    </source>
</evidence>
<dbReference type="InterPro" id="IPR004582">
    <property type="entry name" value="Checkpoint_prot_Rad17_Rad24"/>
</dbReference>
<dbReference type="PANTHER" id="PTHR12172">
    <property type="entry name" value="CELL CYCLE CHECKPOINT PROTEIN RAD17"/>
    <property type="match status" value="1"/>
</dbReference>
<dbReference type="Proteomes" id="UP001141552">
    <property type="component" value="Unassembled WGS sequence"/>
</dbReference>
<dbReference type="OrthoDB" id="9996895at2759"/>
<comment type="subcellular location">
    <subcellularLocation>
        <location evidence="1">Nucleus</location>
    </subcellularLocation>
</comment>
<protein>
    <submittedName>
        <fullName evidence="8">Uncharacterized protein</fullName>
    </submittedName>
</protein>
<dbReference type="GO" id="GO:0003682">
    <property type="term" value="F:chromatin binding"/>
    <property type="evidence" value="ECO:0007669"/>
    <property type="project" value="TreeGrafter"/>
</dbReference>
<dbReference type="GO" id="GO:0003689">
    <property type="term" value="F:DNA clamp loader activity"/>
    <property type="evidence" value="ECO:0007669"/>
    <property type="project" value="TreeGrafter"/>
</dbReference>
<accession>A0A9Q0GJ87</accession>